<feature type="transmembrane region" description="Helical" evidence="8">
    <location>
        <begin position="121"/>
        <end position="139"/>
    </location>
</feature>
<feature type="transmembrane region" description="Helical" evidence="8">
    <location>
        <begin position="307"/>
        <end position="326"/>
    </location>
</feature>
<keyword evidence="5 8" id="KW-0812">Transmembrane</keyword>
<comment type="subcellular location">
    <subcellularLocation>
        <location evidence="1">Cell membrane</location>
        <topology evidence="1">Multi-pass membrane protein</topology>
    </subcellularLocation>
</comment>
<dbReference type="RefSeq" id="WP_158446182.1">
    <property type="nucleotide sequence ID" value="NZ_JAOAOS010000010.1"/>
</dbReference>
<dbReference type="Gene3D" id="1.10.3470.10">
    <property type="entry name" value="ABC transporter involved in vitamin B12 uptake, BtuC"/>
    <property type="match status" value="2"/>
</dbReference>
<feature type="transmembrane region" description="Helical" evidence="8">
    <location>
        <begin position="521"/>
        <end position="542"/>
    </location>
</feature>
<evidence type="ECO:0000256" key="4">
    <source>
        <dbReference type="ARBA" id="ARBA00022475"/>
    </source>
</evidence>
<keyword evidence="3" id="KW-0813">Transport</keyword>
<comment type="caution">
    <text evidence="9">The sequence shown here is derived from an EMBL/GenBank/DDBJ whole genome shotgun (WGS) entry which is preliminary data.</text>
</comment>
<sequence>MADAAGPARPRLGGRSGAWAFAALAAAALLAAVVATRPALPASPALARTLESILLWHSLMPRAATALVCGAALGLAGMLLQRVLRNPVADASTLGIASGAQLALTVASAYAPALIAASREGVALAGALAAVALVLGLSWRRGLDPMTVVLSGMVVALVAAAASATVILAKGEYVLSLFIWGAGSLNQQSWDAVLALAPRLALSAAAAALLLRPLTLLGLDEDVAHGLGLTLPAARFAVLGIAVWLAASVTAEVGVIGFVGLAAPALARELGARTPRQMLLAAPALGALLLSITDSAVQLLGSGFNDLAPTGAATALFGGPLLLWLMRRVPLALPPQAQDAAWGSYRAARSLRSLAPLAGLILAVAALGLLLGRGPAGWSWATGALFWDLLPFRGPRLAAAGTAGALLGAAGCLMQRLTANPLAGPEVLGVSAGGGVGLLLALTLMPTSPFAMLSGIAGGSLAVLVVMLLFAARPGIGPQRLLLAGIAMGALCMAVVSTAMAQGDLRAYLLLVWLSGSTNRAGVFEAWTGLIACIVLIAPLLLASRWLDLLPLGEATGRSLGLAVTRSRLCLAAMAALATAVASLLVGPLSLIGLIAPHLARLAGFARSRDQLLAAMLIGCGVMITADWLARLVVFPYQLPVGLFAALIGGPYLIWLLNRGGPRNG</sequence>
<evidence type="ECO:0000256" key="3">
    <source>
        <dbReference type="ARBA" id="ARBA00022448"/>
    </source>
</evidence>
<name>A0ABW0F8E5_9HYPH</name>
<feature type="transmembrane region" description="Helical" evidence="8">
    <location>
        <begin position="569"/>
        <end position="592"/>
    </location>
</feature>
<dbReference type="SUPFAM" id="SSF81345">
    <property type="entry name" value="ABC transporter involved in vitamin B12 uptake, BtuC"/>
    <property type="match status" value="2"/>
</dbReference>
<evidence type="ECO:0000256" key="5">
    <source>
        <dbReference type="ARBA" id="ARBA00022692"/>
    </source>
</evidence>
<feature type="transmembrane region" description="Helical" evidence="8">
    <location>
        <begin position="92"/>
        <end position="115"/>
    </location>
</feature>
<evidence type="ECO:0000256" key="8">
    <source>
        <dbReference type="SAM" id="Phobius"/>
    </source>
</evidence>
<dbReference type="NCBIfam" id="NF007866">
    <property type="entry name" value="PRK10577.1-2"/>
    <property type="match status" value="1"/>
</dbReference>
<keyword evidence="4" id="KW-1003">Cell membrane</keyword>
<dbReference type="Proteomes" id="UP001595976">
    <property type="component" value="Unassembled WGS sequence"/>
</dbReference>
<evidence type="ECO:0000256" key="1">
    <source>
        <dbReference type="ARBA" id="ARBA00004651"/>
    </source>
</evidence>
<dbReference type="InterPro" id="IPR037294">
    <property type="entry name" value="ABC_BtuC-like"/>
</dbReference>
<feature type="transmembrane region" description="Helical" evidence="8">
    <location>
        <begin position="426"/>
        <end position="444"/>
    </location>
</feature>
<proteinExistence type="inferred from homology"/>
<feature type="transmembrane region" description="Helical" evidence="8">
    <location>
        <begin position="354"/>
        <end position="376"/>
    </location>
</feature>
<accession>A0ABW0F8E5</accession>
<dbReference type="InterPro" id="IPR000522">
    <property type="entry name" value="ABC_transptr_permease_BtuC"/>
</dbReference>
<dbReference type="PANTHER" id="PTHR30472:SF37">
    <property type="entry name" value="FE(3+) DICITRATE TRANSPORT SYSTEM PERMEASE PROTEIN FECD-RELATED"/>
    <property type="match status" value="1"/>
</dbReference>
<feature type="transmembrane region" description="Helical" evidence="8">
    <location>
        <begin position="637"/>
        <end position="657"/>
    </location>
</feature>
<evidence type="ECO:0000313" key="9">
    <source>
        <dbReference type="EMBL" id="MFC5295254.1"/>
    </source>
</evidence>
<evidence type="ECO:0000256" key="6">
    <source>
        <dbReference type="ARBA" id="ARBA00022989"/>
    </source>
</evidence>
<comment type="similarity">
    <text evidence="2">Belongs to the binding-protein-dependent transport system permease family. FecCD subfamily.</text>
</comment>
<dbReference type="Pfam" id="PF01032">
    <property type="entry name" value="FecCD"/>
    <property type="match status" value="2"/>
</dbReference>
<feature type="transmembrane region" description="Helical" evidence="8">
    <location>
        <begin position="63"/>
        <end position="80"/>
    </location>
</feature>
<reference evidence="10" key="1">
    <citation type="journal article" date="2019" name="Int. J. Syst. Evol. Microbiol.">
        <title>The Global Catalogue of Microorganisms (GCM) 10K type strain sequencing project: providing services to taxonomists for standard genome sequencing and annotation.</title>
        <authorList>
            <consortium name="The Broad Institute Genomics Platform"/>
            <consortium name="The Broad Institute Genome Sequencing Center for Infectious Disease"/>
            <person name="Wu L."/>
            <person name="Ma J."/>
        </authorList>
    </citation>
    <scope>NUCLEOTIDE SEQUENCE [LARGE SCALE GENOMIC DNA]</scope>
    <source>
        <strain evidence="10">CGMCC 1.15643</strain>
    </source>
</reference>
<evidence type="ECO:0000256" key="2">
    <source>
        <dbReference type="ARBA" id="ARBA00007935"/>
    </source>
</evidence>
<feature type="transmembrane region" description="Helical" evidence="8">
    <location>
        <begin position="612"/>
        <end position="630"/>
    </location>
</feature>
<gene>
    <name evidence="9" type="primary">fhuB</name>
    <name evidence="9" type="ORF">ACFPK2_19855</name>
</gene>
<dbReference type="PANTHER" id="PTHR30472">
    <property type="entry name" value="FERRIC ENTEROBACTIN TRANSPORT SYSTEM PERMEASE PROTEIN"/>
    <property type="match status" value="1"/>
</dbReference>
<organism evidence="9 10">
    <name type="scientific">Bosea minatitlanensis</name>
    <dbReference type="NCBI Taxonomy" id="128782"/>
    <lineage>
        <taxon>Bacteria</taxon>
        <taxon>Pseudomonadati</taxon>
        <taxon>Pseudomonadota</taxon>
        <taxon>Alphaproteobacteria</taxon>
        <taxon>Hyphomicrobiales</taxon>
        <taxon>Boseaceae</taxon>
        <taxon>Bosea</taxon>
    </lineage>
</organism>
<evidence type="ECO:0000313" key="10">
    <source>
        <dbReference type="Proteomes" id="UP001595976"/>
    </source>
</evidence>
<keyword evidence="7 8" id="KW-0472">Membrane</keyword>
<feature type="transmembrane region" description="Helical" evidence="8">
    <location>
        <begin position="279"/>
        <end position="301"/>
    </location>
</feature>
<feature type="transmembrane region" description="Helical" evidence="8">
    <location>
        <begin position="482"/>
        <end position="501"/>
    </location>
</feature>
<evidence type="ECO:0000256" key="7">
    <source>
        <dbReference type="ARBA" id="ARBA00023136"/>
    </source>
</evidence>
<keyword evidence="6 8" id="KW-1133">Transmembrane helix</keyword>
<dbReference type="CDD" id="cd06550">
    <property type="entry name" value="TM_ABC_iron-siderophores_like"/>
    <property type="match status" value="1"/>
</dbReference>
<feature type="transmembrane region" description="Helical" evidence="8">
    <location>
        <begin position="396"/>
        <end position="414"/>
    </location>
</feature>
<feature type="transmembrane region" description="Helical" evidence="8">
    <location>
        <begin position="450"/>
        <end position="470"/>
    </location>
</feature>
<feature type="transmembrane region" description="Helical" evidence="8">
    <location>
        <begin position="146"/>
        <end position="169"/>
    </location>
</feature>
<dbReference type="EMBL" id="JBHSLI010000009">
    <property type="protein sequence ID" value="MFC5295254.1"/>
    <property type="molecule type" value="Genomic_DNA"/>
</dbReference>
<keyword evidence="10" id="KW-1185">Reference proteome</keyword>
<protein>
    <submittedName>
        <fullName evidence="9">Fe(3+)-hydroxamate ABC transporter permease FhuB</fullName>
    </submittedName>
</protein>